<evidence type="ECO:0000313" key="2">
    <source>
        <dbReference type="Proteomes" id="UP001596119"/>
    </source>
</evidence>
<dbReference type="RefSeq" id="WP_379567530.1">
    <property type="nucleotide sequence ID" value="NZ_JBHSQK010000047.1"/>
</dbReference>
<protein>
    <recommendedName>
        <fullName evidence="3">NIPSNAP protein</fullName>
    </recommendedName>
</protein>
<dbReference type="EMBL" id="JBHSQK010000047">
    <property type="protein sequence ID" value="MFC5950396.1"/>
    <property type="molecule type" value="Genomic_DNA"/>
</dbReference>
<evidence type="ECO:0008006" key="3">
    <source>
        <dbReference type="Google" id="ProtNLM"/>
    </source>
</evidence>
<gene>
    <name evidence="1" type="ORF">ACFQH9_19185</name>
</gene>
<keyword evidence="2" id="KW-1185">Reference proteome</keyword>
<comment type="caution">
    <text evidence="1">The sequence shown here is derived from an EMBL/GenBank/DDBJ whole genome shotgun (WGS) entry which is preliminary data.</text>
</comment>
<accession>A0ABW1ICL6</accession>
<reference evidence="2" key="1">
    <citation type="journal article" date="2019" name="Int. J. Syst. Evol. Microbiol.">
        <title>The Global Catalogue of Microorganisms (GCM) 10K type strain sequencing project: providing services to taxonomists for standard genome sequencing and annotation.</title>
        <authorList>
            <consortium name="The Broad Institute Genomics Platform"/>
            <consortium name="The Broad Institute Genome Sequencing Center for Infectious Disease"/>
            <person name="Wu L."/>
            <person name="Ma J."/>
        </authorList>
    </citation>
    <scope>NUCLEOTIDE SEQUENCE [LARGE SCALE GENOMIC DNA]</scope>
    <source>
        <strain evidence="2">CGMCC 4.7397</strain>
    </source>
</reference>
<proteinExistence type="predicted"/>
<evidence type="ECO:0000313" key="1">
    <source>
        <dbReference type="EMBL" id="MFC5950396.1"/>
    </source>
</evidence>
<dbReference type="Proteomes" id="UP001596119">
    <property type="component" value="Unassembled WGS sequence"/>
</dbReference>
<sequence length="255" mass="27815">MRPVFCMDITDFRPMVSANPQRFLRWATRKFRADPDGLAEETNAATRMQSQAGSPDSIEMIGAWYAAGISGNRQFQAFSLYECHGGWPGGWRRMVELYRGVPDSLFLSAIDGVRFGATSLPLVGAPGCPTTAELRDQGVHGPYALIEFADVAVDSGLDYLTAARELRAPYMADHGFRLAGLYEIAFSRGRVCTLWAGNAEGQVGLMRARDANLGLDDAALADPRMREWEAASAKLLRGDAQEYLLAAYPGPVLTA</sequence>
<name>A0ABW1ICL6_9PSEU</name>
<organism evidence="1 2">
    <name type="scientific">Pseudonocardia lutea</name>
    <dbReference type="NCBI Taxonomy" id="2172015"/>
    <lineage>
        <taxon>Bacteria</taxon>
        <taxon>Bacillati</taxon>
        <taxon>Actinomycetota</taxon>
        <taxon>Actinomycetes</taxon>
        <taxon>Pseudonocardiales</taxon>
        <taxon>Pseudonocardiaceae</taxon>
        <taxon>Pseudonocardia</taxon>
    </lineage>
</organism>